<dbReference type="GeneID" id="98301885"/>
<feature type="transmembrane region" description="Helical" evidence="5">
    <location>
        <begin position="31"/>
        <end position="52"/>
    </location>
</feature>
<feature type="transmembrane region" description="Helical" evidence="5">
    <location>
        <begin position="6"/>
        <end position="24"/>
    </location>
</feature>
<dbReference type="AlphaFoldDB" id="A0A270BKZ7"/>
<evidence type="ECO:0000256" key="2">
    <source>
        <dbReference type="ARBA" id="ARBA00022692"/>
    </source>
</evidence>
<keyword evidence="2 5" id="KW-0812">Transmembrane</keyword>
<protein>
    <submittedName>
        <fullName evidence="6">Bacteriocin biosynthesis protein</fullName>
    </submittedName>
</protein>
<accession>A0A270BKZ7</accession>
<dbReference type="PANTHER" id="PTHR36926:SF1">
    <property type="entry name" value="COLICIN V PRODUCTION PROTEIN"/>
    <property type="match status" value="1"/>
</dbReference>
<reference evidence="6 7" key="1">
    <citation type="submission" date="2017-04" db="EMBL/GenBank/DDBJ databases">
        <title>Kefir bacterial isolates.</title>
        <authorList>
            <person name="Kim Y."/>
            <person name="Blasche S."/>
            <person name="Patil K.R."/>
        </authorList>
    </citation>
    <scope>NUCLEOTIDE SEQUENCE [LARGE SCALE GENOMIC DNA]</scope>
    <source>
        <strain evidence="6 7">KR-2</strain>
    </source>
</reference>
<dbReference type="STRING" id="1231343.Absy_008_075"/>
<evidence type="ECO:0000256" key="4">
    <source>
        <dbReference type="ARBA" id="ARBA00023136"/>
    </source>
</evidence>
<evidence type="ECO:0000256" key="5">
    <source>
        <dbReference type="SAM" id="Phobius"/>
    </source>
</evidence>
<feature type="transmembrane region" description="Helical" evidence="5">
    <location>
        <begin position="101"/>
        <end position="125"/>
    </location>
</feature>
<keyword evidence="3 5" id="KW-1133">Transmembrane helix</keyword>
<evidence type="ECO:0000313" key="7">
    <source>
        <dbReference type="Proteomes" id="UP000216033"/>
    </source>
</evidence>
<evidence type="ECO:0000256" key="1">
    <source>
        <dbReference type="ARBA" id="ARBA00004141"/>
    </source>
</evidence>
<dbReference type="GO" id="GO:0016020">
    <property type="term" value="C:membrane"/>
    <property type="evidence" value="ECO:0007669"/>
    <property type="project" value="UniProtKB-SubCell"/>
</dbReference>
<dbReference type="EMBL" id="NDFP01000007">
    <property type="protein sequence ID" value="PAL25703.1"/>
    <property type="molecule type" value="Genomic_DNA"/>
</dbReference>
<name>A0A270BKZ7_9PROT</name>
<dbReference type="InterPro" id="IPR003825">
    <property type="entry name" value="Colicin-V_CvpA"/>
</dbReference>
<evidence type="ECO:0000256" key="3">
    <source>
        <dbReference type="ARBA" id="ARBA00022989"/>
    </source>
</evidence>
<dbReference type="Pfam" id="PF02674">
    <property type="entry name" value="Colicin_V"/>
    <property type="match status" value="1"/>
</dbReference>
<keyword evidence="7" id="KW-1185">Reference proteome</keyword>
<dbReference type="OrthoDB" id="9806894at2"/>
<comment type="subcellular location">
    <subcellularLocation>
        <location evidence="1">Membrane</location>
        <topology evidence="1">Multi-pass membrane protein</topology>
    </subcellularLocation>
</comment>
<proteinExistence type="predicted"/>
<evidence type="ECO:0000313" key="6">
    <source>
        <dbReference type="EMBL" id="PAL25703.1"/>
    </source>
</evidence>
<feature type="transmembrane region" description="Helical" evidence="5">
    <location>
        <begin position="64"/>
        <end position="89"/>
    </location>
</feature>
<dbReference type="PANTHER" id="PTHR36926">
    <property type="entry name" value="COLICIN V PRODUCTION PROTEIN"/>
    <property type="match status" value="1"/>
</dbReference>
<dbReference type="Proteomes" id="UP000216033">
    <property type="component" value="Unassembled WGS sequence"/>
</dbReference>
<dbReference type="RefSeq" id="WP_048853267.1">
    <property type="nucleotide sequence ID" value="NZ_BAMZ01000008.1"/>
</dbReference>
<dbReference type="InterPro" id="IPR052719">
    <property type="entry name" value="CvpA-like"/>
</dbReference>
<sequence>MAAIDAITLIIITLSTLHGLWRGFTRQALGLISWIVAIMLALRFHNLLTPWVGQFIHAAWGVQLAALALVLLGALVVGYLLAALVVRMVRATPLDGLDRLLGGLFGVARGACVVVLLFMTGQWLLQPEDMAAIEANGRLTPYIRAATTYIHPYLAEFDAKGVAPNRPTGHDATL</sequence>
<gene>
    <name evidence="6" type="ORF">B9K05_08085</name>
</gene>
<keyword evidence="4 5" id="KW-0472">Membrane</keyword>
<organism evidence="6 7">
    <name type="scientific">Acetobacter syzygii</name>
    <dbReference type="NCBI Taxonomy" id="146476"/>
    <lineage>
        <taxon>Bacteria</taxon>
        <taxon>Pseudomonadati</taxon>
        <taxon>Pseudomonadota</taxon>
        <taxon>Alphaproteobacteria</taxon>
        <taxon>Acetobacterales</taxon>
        <taxon>Acetobacteraceae</taxon>
        <taxon>Acetobacter</taxon>
    </lineage>
</organism>
<dbReference type="GO" id="GO:0009403">
    <property type="term" value="P:toxin biosynthetic process"/>
    <property type="evidence" value="ECO:0007669"/>
    <property type="project" value="InterPro"/>
</dbReference>
<comment type="caution">
    <text evidence="6">The sequence shown here is derived from an EMBL/GenBank/DDBJ whole genome shotgun (WGS) entry which is preliminary data.</text>
</comment>